<name>A0ABT9JN15_9PAST</name>
<accession>A0ABT9JN15</accession>
<protein>
    <submittedName>
        <fullName evidence="2">GPW/gp25 family protein</fullName>
    </submittedName>
</protein>
<dbReference type="InterPro" id="IPR007048">
    <property type="entry name" value="IraD/Gp25-like"/>
</dbReference>
<comment type="caution">
    <text evidence="2">The sequence shown here is derived from an EMBL/GenBank/DDBJ whole genome shotgun (WGS) entry which is preliminary data.</text>
</comment>
<dbReference type="Proteomes" id="UP001224812">
    <property type="component" value="Unassembled WGS sequence"/>
</dbReference>
<reference evidence="2 3" key="1">
    <citation type="journal article" date="2023" name="Front. Microbiol.">
        <title>Phylogeography and host specificity of Pasteurellaceae pathogenic to sea-farmed fish in the north-east Atlantic.</title>
        <authorList>
            <person name="Gulla S."/>
            <person name="Colquhoun D.J."/>
            <person name="Olsen A.B."/>
            <person name="Spilsberg B."/>
            <person name="Lagesen K."/>
            <person name="Aakesson C.P."/>
            <person name="Strom S."/>
            <person name="Manji F."/>
            <person name="Birkbeck T.H."/>
            <person name="Nilsen H.K."/>
        </authorList>
    </citation>
    <scope>NUCLEOTIDE SEQUENCE [LARGE SCALE GENOMIC DNA]</scope>
    <source>
        <strain evidence="2 3">VIO11850</strain>
    </source>
</reference>
<dbReference type="Gene3D" id="3.10.450.40">
    <property type="match status" value="1"/>
</dbReference>
<feature type="domain" description="IraD/Gp25-like" evidence="1">
    <location>
        <begin position="24"/>
        <end position="91"/>
    </location>
</feature>
<sequence length="123" mass="14470">MNTYKHFQHTHWQLSPDNDDVIQGIDDIHQCIANIVSTRKGSDILRPKFGSDHFDYIDQPYDIAVPNIVREIFIAIKQWEKRVIVQDVFVSGTAPHFNFSVKWCVKEDIERQIYVTEVINYGY</sequence>
<organism evidence="2 3">
    <name type="scientific">Phocoenobacter skyensis</name>
    <dbReference type="NCBI Taxonomy" id="97481"/>
    <lineage>
        <taxon>Bacteria</taxon>
        <taxon>Pseudomonadati</taxon>
        <taxon>Pseudomonadota</taxon>
        <taxon>Gammaproteobacteria</taxon>
        <taxon>Pasteurellales</taxon>
        <taxon>Pasteurellaceae</taxon>
        <taxon>Phocoenobacter</taxon>
    </lineage>
</organism>
<dbReference type="Pfam" id="PF04965">
    <property type="entry name" value="GPW_gp25"/>
    <property type="match status" value="1"/>
</dbReference>
<dbReference type="SUPFAM" id="SSF160719">
    <property type="entry name" value="gpW/gp25-like"/>
    <property type="match status" value="1"/>
</dbReference>
<proteinExistence type="predicted"/>
<dbReference type="EMBL" id="JASAVS010000026">
    <property type="protein sequence ID" value="MDP8086206.1"/>
    <property type="molecule type" value="Genomic_DNA"/>
</dbReference>
<dbReference type="RefSeq" id="WP_306384006.1">
    <property type="nucleotide sequence ID" value="NZ_JASAVR010000025.1"/>
</dbReference>
<keyword evidence="3" id="KW-1185">Reference proteome</keyword>
<evidence type="ECO:0000313" key="3">
    <source>
        <dbReference type="Proteomes" id="UP001224812"/>
    </source>
</evidence>
<gene>
    <name evidence="2" type="ORF">QJT92_09780</name>
</gene>
<evidence type="ECO:0000313" key="2">
    <source>
        <dbReference type="EMBL" id="MDP8086206.1"/>
    </source>
</evidence>
<evidence type="ECO:0000259" key="1">
    <source>
        <dbReference type="Pfam" id="PF04965"/>
    </source>
</evidence>